<dbReference type="SUPFAM" id="SSF51197">
    <property type="entry name" value="Clavaminate synthase-like"/>
    <property type="match status" value="1"/>
</dbReference>
<evidence type="ECO:0000313" key="1">
    <source>
        <dbReference type="EMBL" id="MFC7404886.1"/>
    </source>
</evidence>
<comment type="caution">
    <text evidence="1">The sequence shown here is derived from an EMBL/GenBank/DDBJ whole genome shotgun (WGS) entry which is preliminary data.</text>
</comment>
<proteinExistence type="predicted"/>
<name>A0ABW2Q6Q1_9MICO</name>
<accession>A0ABW2Q6Q1</accession>
<dbReference type="Proteomes" id="UP001596455">
    <property type="component" value="Unassembled WGS sequence"/>
</dbReference>
<evidence type="ECO:0000313" key="2">
    <source>
        <dbReference type="Proteomes" id="UP001596455"/>
    </source>
</evidence>
<dbReference type="EMBL" id="JBHTCQ010000001">
    <property type="protein sequence ID" value="MFC7404886.1"/>
    <property type="molecule type" value="Genomic_DNA"/>
</dbReference>
<organism evidence="1 2">
    <name type="scientific">Georgenia alba</name>
    <dbReference type="NCBI Taxonomy" id="2233858"/>
    <lineage>
        <taxon>Bacteria</taxon>
        <taxon>Bacillati</taxon>
        <taxon>Actinomycetota</taxon>
        <taxon>Actinomycetes</taxon>
        <taxon>Micrococcales</taxon>
        <taxon>Bogoriellaceae</taxon>
        <taxon>Georgenia</taxon>
    </lineage>
</organism>
<sequence>MSITQNVGRLANRAKRQAIATMGPVRRLADSRHERLLRRYADSLPVLSAEDRDLVAELDARAVRVTSLEALDLPGTAQLWDGLERLTEALRGKPATAGTVRPDLDELLEELPVWQFGLSDRMLDIAQSYLGMPVRYFGADVRREVADGVANDVRQWHRDVEDRRTLKILVWLNDVDDDGGPFAYIPLERSIEAVERLHYVAGFVSDDAMRRVVPESEWRTCPGPRGTAVVADNCRLLHRATPPEARDRYSVTFTWTTRHPVKTMPQEPMTAVQARRAASGLGPRQLECLPPALQHQLRT</sequence>
<gene>
    <name evidence="1" type="ORF">ACFQQL_07175</name>
</gene>
<dbReference type="Gene3D" id="2.60.120.620">
    <property type="entry name" value="q2cbj1_9rhob like domain"/>
    <property type="match status" value="1"/>
</dbReference>
<dbReference type="RefSeq" id="WP_382392706.1">
    <property type="nucleotide sequence ID" value="NZ_JBHTCQ010000001.1"/>
</dbReference>
<keyword evidence="2" id="KW-1185">Reference proteome</keyword>
<protein>
    <recommendedName>
        <fullName evidence="3">Phytanoyl-CoA dioxygenase (PhyH)</fullName>
    </recommendedName>
</protein>
<reference evidence="2" key="1">
    <citation type="journal article" date="2019" name="Int. J. Syst. Evol. Microbiol.">
        <title>The Global Catalogue of Microorganisms (GCM) 10K type strain sequencing project: providing services to taxonomists for standard genome sequencing and annotation.</title>
        <authorList>
            <consortium name="The Broad Institute Genomics Platform"/>
            <consortium name="The Broad Institute Genome Sequencing Center for Infectious Disease"/>
            <person name="Wu L."/>
            <person name="Ma J."/>
        </authorList>
    </citation>
    <scope>NUCLEOTIDE SEQUENCE [LARGE SCALE GENOMIC DNA]</scope>
    <source>
        <strain evidence="2">JCM 1490</strain>
    </source>
</reference>
<evidence type="ECO:0008006" key="3">
    <source>
        <dbReference type="Google" id="ProtNLM"/>
    </source>
</evidence>